<name>A0A7R9E4E6_9NEOP</name>
<dbReference type="EMBL" id="OB793400">
    <property type="protein sequence ID" value="CAD7427196.1"/>
    <property type="molecule type" value="Genomic_DNA"/>
</dbReference>
<accession>A0A7R9E4E6</accession>
<reference evidence="1" key="1">
    <citation type="submission" date="2020-11" db="EMBL/GenBank/DDBJ databases">
        <authorList>
            <person name="Tran Van P."/>
        </authorList>
    </citation>
    <scope>NUCLEOTIDE SEQUENCE</scope>
</reference>
<dbReference type="AlphaFoldDB" id="A0A7R9E4E6"/>
<sequence length="68" mass="7862">MLVPKDTLLDKKAKNIPQILQSLLRVMRYCFGRPLKENTPLIDFCLITTEINHLGYNKDTTNITLQIC</sequence>
<protein>
    <submittedName>
        <fullName evidence="1">Uncharacterized protein</fullName>
    </submittedName>
</protein>
<proteinExistence type="predicted"/>
<gene>
    <name evidence="1" type="ORF">TMSB3V08_LOCUS4056</name>
</gene>
<evidence type="ECO:0000313" key="1">
    <source>
        <dbReference type="EMBL" id="CAD7427196.1"/>
    </source>
</evidence>
<organism evidence="1">
    <name type="scientific">Timema monikensis</name>
    <dbReference type="NCBI Taxonomy" id="170555"/>
    <lineage>
        <taxon>Eukaryota</taxon>
        <taxon>Metazoa</taxon>
        <taxon>Ecdysozoa</taxon>
        <taxon>Arthropoda</taxon>
        <taxon>Hexapoda</taxon>
        <taxon>Insecta</taxon>
        <taxon>Pterygota</taxon>
        <taxon>Neoptera</taxon>
        <taxon>Polyneoptera</taxon>
        <taxon>Phasmatodea</taxon>
        <taxon>Timematodea</taxon>
        <taxon>Timematoidea</taxon>
        <taxon>Timematidae</taxon>
        <taxon>Timema</taxon>
    </lineage>
</organism>